<evidence type="ECO:0000256" key="3">
    <source>
        <dbReference type="ARBA" id="ARBA00022741"/>
    </source>
</evidence>
<name>A0ABX0IY48_9BACL</name>
<gene>
    <name evidence="11" type="primary">cydC</name>
    <name evidence="11" type="ORF">G9U52_03385</name>
</gene>
<dbReference type="SUPFAM" id="SSF90123">
    <property type="entry name" value="ABC transporter transmembrane region"/>
    <property type="match status" value="1"/>
</dbReference>
<evidence type="ECO:0000313" key="12">
    <source>
        <dbReference type="Proteomes" id="UP001165962"/>
    </source>
</evidence>
<evidence type="ECO:0000259" key="9">
    <source>
        <dbReference type="PROSITE" id="PS50893"/>
    </source>
</evidence>
<dbReference type="PROSITE" id="PS50929">
    <property type="entry name" value="ABC_TM1F"/>
    <property type="match status" value="1"/>
</dbReference>
<keyword evidence="4" id="KW-0067">ATP-binding</keyword>
<dbReference type="RefSeq" id="WP_166146129.1">
    <property type="nucleotide sequence ID" value="NZ_JAAOIW010000001.1"/>
</dbReference>
<dbReference type="Proteomes" id="UP001165962">
    <property type="component" value="Unassembled WGS sequence"/>
</dbReference>
<evidence type="ECO:0000256" key="2">
    <source>
        <dbReference type="ARBA" id="ARBA00022692"/>
    </source>
</evidence>
<evidence type="ECO:0000259" key="10">
    <source>
        <dbReference type="PROSITE" id="PS50929"/>
    </source>
</evidence>
<keyword evidence="12" id="KW-1185">Reference proteome</keyword>
<dbReference type="Pfam" id="PF00664">
    <property type="entry name" value="ABC_membrane"/>
    <property type="match status" value="1"/>
</dbReference>
<keyword evidence="6 8" id="KW-0472">Membrane</keyword>
<feature type="transmembrane region" description="Helical" evidence="8">
    <location>
        <begin position="135"/>
        <end position="156"/>
    </location>
</feature>
<dbReference type="PROSITE" id="PS00211">
    <property type="entry name" value="ABC_TRANSPORTER_1"/>
    <property type="match status" value="1"/>
</dbReference>
<dbReference type="InterPro" id="IPR003439">
    <property type="entry name" value="ABC_transporter-like_ATP-bd"/>
</dbReference>
<proteinExistence type="predicted"/>
<dbReference type="InterPro" id="IPR027417">
    <property type="entry name" value="P-loop_NTPase"/>
</dbReference>
<dbReference type="InterPro" id="IPR011527">
    <property type="entry name" value="ABC1_TM_dom"/>
</dbReference>
<dbReference type="Gene3D" id="1.20.1560.10">
    <property type="entry name" value="ABC transporter type 1, transmembrane domain"/>
    <property type="match status" value="1"/>
</dbReference>
<feature type="domain" description="ABC transporter" evidence="9">
    <location>
        <begin position="349"/>
        <end position="579"/>
    </location>
</feature>
<feature type="transmembrane region" description="Helical" evidence="8">
    <location>
        <begin position="162"/>
        <end position="186"/>
    </location>
</feature>
<keyword evidence="5 8" id="KW-1133">Transmembrane helix</keyword>
<dbReference type="Pfam" id="PF00005">
    <property type="entry name" value="ABC_tran"/>
    <property type="match status" value="1"/>
</dbReference>
<dbReference type="InterPro" id="IPR017871">
    <property type="entry name" value="ABC_transporter-like_CS"/>
</dbReference>
<evidence type="ECO:0000256" key="6">
    <source>
        <dbReference type="ARBA" id="ARBA00023136"/>
    </source>
</evidence>
<evidence type="ECO:0000256" key="1">
    <source>
        <dbReference type="ARBA" id="ARBA00004651"/>
    </source>
</evidence>
<feature type="transmembrane region" description="Helical" evidence="8">
    <location>
        <begin position="279"/>
        <end position="300"/>
    </location>
</feature>
<keyword evidence="3" id="KW-0547">Nucleotide-binding</keyword>
<dbReference type="Gene3D" id="3.40.50.300">
    <property type="entry name" value="P-loop containing nucleotide triphosphate hydrolases"/>
    <property type="match status" value="1"/>
</dbReference>
<feature type="coiled-coil region" evidence="7">
    <location>
        <begin position="221"/>
        <end position="248"/>
    </location>
</feature>
<dbReference type="EMBL" id="JAAOIW010000001">
    <property type="protein sequence ID" value="NHN28874.1"/>
    <property type="molecule type" value="Genomic_DNA"/>
</dbReference>
<feature type="transmembrane region" description="Helical" evidence="8">
    <location>
        <begin position="251"/>
        <end position="273"/>
    </location>
</feature>
<feature type="domain" description="ABC transmembrane type-1" evidence="10">
    <location>
        <begin position="24"/>
        <end position="308"/>
    </location>
</feature>
<evidence type="ECO:0000256" key="5">
    <source>
        <dbReference type="ARBA" id="ARBA00022989"/>
    </source>
</evidence>
<evidence type="ECO:0000256" key="4">
    <source>
        <dbReference type="ARBA" id="ARBA00022840"/>
    </source>
</evidence>
<reference evidence="11" key="1">
    <citation type="submission" date="2020-03" db="EMBL/GenBank/DDBJ databases">
        <title>Draft sequencing of Paenibacilllus sp. S3N08.</title>
        <authorList>
            <person name="Kim D.-U."/>
        </authorList>
    </citation>
    <scope>NUCLEOTIDE SEQUENCE</scope>
    <source>
        <strain evidence="11">S3N08</strain>
    </source>
</reference>
<dbReference type="PANTHER" id="PTHR43394:SF1">
    <property type="entry name" value="ATP-BINDING CASSETTE SUB-FAMILY B MEMBER 10, MITOCHONDRIAL"/>
    <property type="match status" value="1"/>
</dbReference>
<dbReference type="SUPFAM" id="SSF52540">
    <property type="entry name" value="P-loop containing nucleoside triphosphate hydrolases"/>
    <property type="match status" value="1"/>
</dbReference>
<feature type="transmembrane region" description="Helical" evidence="8">
    <location>
        <begin position="59"/>
        <end position="78"/>
    </location>
</feature>
<dbReference type="InterPro" id="IPR036640">
    <property type="entry name" value="ABC1_TM_sf"/>
</dbReference>
<dbReference type="SMART" id="SM00382">
    <property type="entry name" value="AAA"/>
    <property type="match status" value="1"/>
</dbReference>
<organism evidence="11 12">
    <name type="scientific">Paenibacillus agricola</name>
    <dbReference type="NCBI Taxonomy" id="2716264"/>
    <lineage>
        <taxon>Bacteria</taxon>
        <taxon>Bacillati</taxon>
        <taxon>Bacillota</taxon>
        <taxon>Bacilli</taxon>
        <taxon>Bacillales</taxon>
        <taxon>Paenibacillaceae</taxon>
        <taxon>Paenibacillus</taxon>
    </lineage>
</organism>
<dbReference type="InterPro" id="IPR014223">
    <property type="entry name" value="ABC_CydC/D"/>
</dbReference>
<keyword evidence="2 8" id="KW-0812">Transmembrane</keyword>
<evidence type="ECO:0000256" key="7">
    <source>
        <dbReference type="SAM" id="Coils"/>
    </source>
</evidence>
<feature type="transmembrane region" description="Helical" evidence="8">
    <location>
        <begin position="21"/>
        <end position="47"/>
    </location>
</feature>
<accession>A0ABX0IY48</accession>
<keyword evidence="7" id="KW-0175">Coiled coil</keyword>
<protein>
    <submittedName>
        <fullName evidence="11">Thiol reductant ABC exporter subunit CydC</fullName>
    </submittedName>
</protein>
<dbReference type="InterPro" id="IPR039421">
    <property type="entry name" value="Type_1_exporter"/>
</dbReference>
<sequence>MQDTKVMNKGWITAYLKSYGWYFAGAAMLGTLAVLCAAALLYTSGYLISRSALRPENVLMVYVPIVLVRAFGFGKAIFQYVERLVGHHASLRVLAAMRARMYRLLEPQALRLRSRFRSGDLLGLLAEDIEQLQNVYLRIVLPAISALFVYAVAITLLGRMDTLFACYMALYGGFWLFIAPAAALWISSSKRRRFQQVKKNSYQELTDAIFGMGDWILSGRTKKWLEQFQEQQATAAQLEKKLRRSEWRIQWLSRCATAGAVVMLVVWAGRLAAQGRIDATWIAALGLVAFPLMEAILRVVEAIIRMPDYQDSLERLNQIGDAGTDSTHLTSLQSLEKEQEQVASDSIDLKLESVSFHYPNERECTVKDISLHIPQGSKIAVLGRSGAGKTTLLHLILGELHPKTGKVTINALPVHEGMGVFSVLNQRPYLFDTTVANNIRLGRSEATQEEIRSVAEQVGLHEMIESLSGGYETRMEETGRRFSGGERQRIALARVLLQNHPVVVLDEPTAGLDPITEAKLLETIFRVLKGKSIIWVTHHLLGIEQMDELLFMEKGSITMRGTHEELLRLHEKYRRLYELDQI</sequence>
<dbReference type="PROSITE" id="PS50893">
    <property type="entry name" value="ABC_TRANSPORTER_2"/>
    <property type="match status" value="1"/>
</dbReference>
<dbReference type="InterPro" id="IPR003593">
    <property type="entry name" value="AAA+_ATPase"/>
</dbReference>
<comment type="caution">
    <text evidence="11">The sequence shown here is derived from an EMBL/GenBank/DDBJ whole genome shotgun (WGS) entry which is preliminary data.</text>
</comment>
<evidence type="ECO:0000256" key="8">
    <source>
        <dbReference type="SAM" id="Phobius"/>
    </source>
</evidence>
<dbReference type="PANTHER" id="PTHR43394">
    <property type="entry name" value="ATP-DEPENDENT PERMEASE MDL1, MITOCHONDRIAL"/>
    <property type="match status" value="1"/>
</dbReference>
<evidence type="ECO:0000313" key="11">
    <source>
        <dbReference type="EMBL" id="NHN28874.1"/>
    </source>
</evidence>
<dbReference type="NCBIfam" id="TIGR02868">
    <property type="entry name" value="CydC"/>
    <property type="match status" value="1"/>
</dbReference>
<comment type="subcellular location">
    <subcellularLocation>
        <location evidence="1">Cell membrane</location>
        <topology evidence="1">Multi-pass membrane protein</topology>
    </subcellularLocation>
</comment>